<reference evidence="7 8" key="1">
    <citation type="submission" date="2024-04" db="EMBL/GenBank/DDBJ databases">
        <title>whole genome sequencing of Lutimonas vermicola strain IMCC1616.</title>
        <authorList>
            <person name="Bae S.S."/>
        </authorList>
    </citation>
    <scope>NUCLEOTIDE SEQUENCE [LARGE SCALE GENOMIC DNA]</scope>
    <source>
        <strain evidence="7 8">IMCC1616</strain>
    </source>
</reference>
<dbReference type="PANTHER" id="PTHR34983:SF1">
    <property type="entry name" value="ARABINOGALACTAN ENDO-BETA-1,4-GALACTANASE A"/>
    <property type="match status" value="1"/>
</dbReference>
<evidence type="ECO:0000256" key="2">
    <source>
        <dbReference type="ARBA" id="ARBA00010687"/>
    </source>
</evidence>
<dbReference type="Pfam" id="PF07745">
    <property type="entry name" value="Glyco_hydro_53"/>
    <property type="match status" value="1"/>
</dbReference>
<evidence type="ECO:0000313" key="8">
    <source>
        <dbReference type="Proteomes" id="UP001474120"/>
    </source>
</evidence>
<dbReference type="PANTHER" id="PTHR34983">
    <property type="entry name" value="ARABINOGALACTAN ENDO-BETA-1,4-GALACTANASE A"/>
    <property type="match status" value="1"/>
</dbReference>
<evidence type="ECO:0000256" key="5">
    <source>
        <dbReference type="ARBA" id="ARBA00023295"/>
    </source>
</evidence>
<evidence type="ECO:0000313" key="7">
    <source>
        <dbReference type="EMBL" id="MEL4454885.1"/>
    </source>
</evidence>
<protein>
    <recommendedName>
        <fullName evidence="3 6">Arabinogalactan endo-beta-1,4-galactanase</fullName>
        <ecNumber evidence="3 6">3.2.1.89</ecNumber>
    </recommendedName>
</protein>
<comment type="similarity">
    <text evidence="2 6">Belongs to the glycosyl hydrolase 53 family.</text>
</comment>
<dbReference type="InterPro" id="IPR017853">
    <property type="entry name" value="GH"/>
</dbReference>
<evidence type="ECO:0000256" key="1">
    <source>
        <dbReference type="ARBA" id="ARBA00001695"/>
    </source>
</evidence>
<dbReference type="SUPFAM" id="SSF51445">
    <property type="entry name" value="(Trans)glycosidases"/>
    <property type="match status" value="1"/>
</dbReference>
<dbReference type="RefSeq" id="WP_342158586.1">
    <property type="nucleotide sequence ID" value="NZ_JBCDNA010000001.1"/>
</dbReference>
<name>A0ABU9L1K8_9FLAO</name>
<comment type="catalytic activity">
    <reaction evidence="1 6">
        <text>The enzyme specifically hydrolyzes (1-&gt;4)-beta-D-galactosidic linkages in type I arabinogalactans.</text>
        <dbReference type="EC" id="3.2.1.89"/>
    </reaction>
</comment>
<sequence length="353" mass="40700">MRNSQKQFVLRGTIIKICFIFLMTLPVHAQNYMVGADLSFLKEAEDNGFLFKENGQSKPGLELFKEHGYTWVRLRLFHSPTTLPNSLEYTLEMAKEAKKQGFKFLLDYHYSDTWADPAQQSIPKDWEGKSQPELEEAVYEYTRTTMMAFRDAGVFPDMVQVGNEISNGMLWPNGKLPENWDNFAALVQAGINGVYASCGNNPCPEIMIHIDKGGDLDYTKYFYDKIDSYHIQFDLIGQSYYPWWHGSLLDLRECLNFTAETYKKDVILVEVAYNYSPQEYIGKNAPFPESPEGQKEFLEEVNRIILNIPNNRGKGIFWWEAAAPNKGFSSRTFFRNDGNALPVISVFDKFSRH</sequence>
<dbReference type="EC" id="3.2.1.89" evidence="3 6"/>
<evidence type="ECO:0000256" key="3">
    <source>
        <dbReference type="ARBA" id="ARBA00012556"/>
    </source>
</evidence>
<dbReference type="Proteomes" id="UP001474120">
    <property type="component" value="Unassembled WGS sequence"/>
</dbReference>
<accession>A0ABU9L1K8</accession>
<dbReference type="EMBL" id="JBCDNA010000001">
    <property type="protein sequence ID" value="MEL4454885.1"/>
    <property type="molecule type" value="Genomic_DNA"/>
</dbReference>
<evidence type="ECO:0000256" key="4">
    <source>
        <dbReference type="ARBA" id="ARBA00022801"/>
    </source>
</evidence>
<dbReference type="GO" id="GO:0016787">
    <property type="term" value="F:hydrolase activity"/>
    <property type="evidence" value="ECO:0007669"/>
    <property type="project" value="UniProtKB-KW"/>
</dbReference>
<evidence type="ECO:0000256" key="6">
    <source>
        <dbReference type="RuleBase" id="RU361192"/>
    </source>
</evidence>
<keyword evidence="8" id="KW-1185">Reference proteome</keyword>
<dbReference type="InterPro" id="IPR011683">
    <property type="entry name" value="Glyco_hydro_53"/>
</dbReference>
<proteinExistence type="inferred from homology"/>
<organism evidence="7 8">
    <name type="scientific">Lutimonas vermicola</name>
    <dbReference type="NCBI Taxonomy" id="414288"/>
    <lineage>
        <taxon>Bacteria</taxon>
        <taxon>Pseudomonadati</taxon>
        <taxon>Bacteroidota</taxon>
        <taxon>Flavobacteriia</taxon>
        <taxon>Flavobacteriales</taxon>
        <taxon>Flavobacteriaceae</taxon>
        <taxon>Lutimonas</taxon>
    </lineage>
</organism>
<keyword evidence="4 6" id="KW-0378">Hydrolase</keyword>
<keyword evidence="5 6" id="KW-0326">Glycosidase</keyword>
<dbReference type="Gene3D" id="3.20.20.80">
    <property type="entry name" value="Glycosidases"/>
    <property type="match status" value="1"/>
</dbReference>
<comment type="caution">
    <text evidence="7">The sequence shown here is derived from an EMBL/GenBank/DDBJ whole genome shotgun (WGS) entry which is preliminary data.</text>
</comment>
<gene>
    <name evidence="7" type="ORF">AABB81_03195</name>
</gene>